<dbReference type="InParanoid" id="A0A0D0CS54"/>
<dbReference type="HOGENOM" id="CLU_161754_0_0_1"/>
<organism evidence="1 2">
    <name type="scientific">Paxillus rubicundulus Ve08.2h10</name>
    <dbReference type="NCBI Taxonomy" id="930991"/>
    <lineage>
        <taxon>Eukaryota</taxon>
        <taxon>Fungi</taxon>
        <taxon>Dikarya</taxon>
        <taxon>Basidiomycota</taxon>
        <taxon>Agaricomycotina</taxon>
        <taxon>Agaricomycetes</taxon>
        <taxon>Agaricomycetidae</taxon>
        <taxon>Boletales</taxon>
        <taxon>Paxilineae</taxon>
        <taxon>Paxillaceae</taxon>
        <taxon>Paxillus</taxon>
    </lineage>
</organism>
<feature type="non-terminal residue" evidence="1">
    <location>
        <position position="1"/>
    </location>
</feature>
<reference evidence="1 2" key="1">
    <citation type="submission" date="2014-04" db="EMBL/GenBank/DDBJ databases">
        <authorList>
            <consortium name="DOE Joint Genome Institute"/>
            <person name="Kuo A."/>
            <person name="Kohler A."/>
            <person name="Jargeat P."/>
            <person name="Nagy L.G."/>
            <person name="Floudas D."/>
            <person name="Copeland A."/>
            <person name="Barry K.W."/>
            <person name="Cichocki N."/>
            <person name="Veneault-Fourrey C."/>
            <person name="LaButti K."/>
            <person name="Lindquist E.A."/>
            <person name="Lipzen A."/>
            <person name="Lundell T."/>
            <person name="Morin E."/>
            <person name="Murat C."/>
            <person name="Sun H."/>
            <person name="Tunlid A."/>
            <person name="Henrissat B."/>
            <person name="Grigoriev I.V."/>
            <person name="Hibbett D.S."/>
            <person name="Martin F."/>
            <person name="Nordberg H.P."/>
            <person name="Cantor M.N."/>
            <person name="Hua S.X."/>
        </authorList>
    </citation>
    <scope>NUCLEOTIDE SEQUENCE [LARGE SCALE GENOMIC DNA]</scope>
    <source>
        <strain evidence="1 2">Ve08.2h10</strain>
    </source>
</reference>
<evidence type="ECO:0000313" key="1">
    <source>
        <dbReference type="EMBL" id="KIK78223.1"/>
    </source>
</evidence>
<protein>
    <submittedName>
        <fullName evidence="1">Uncharacterized protein</fullName>
    </submittedName>
</protein>
<keyword evidence="2" id="KW-1185">Reference proteome</keyword>
<reference evidence="2" key="2">
    <citation type="submission" date="2015-01" db="EMBL/GenBank/DDBJ databases">
        <title>Evolutionary Origins and Diversification of the Mycorrhizal Mutualists.</title>
        <authorList>
            <consortium name="DOE Joint Genome Institute"/>
            <consortium name="Mycorrhizal Genomics Consortium"/>
            <person name="Kohler A."/>
            <person name="Kuo A."/>
            <person name="Nagy L.G."/>
            <person name="Floudas D."/>
            <person name="Copeland A."/>
            <person name="Barry K.W."/>
            <person name="Cichocki N."/>
            <person name="Veneault-Fourrey C."/>
            <person name="LaButti K."/>
            <person name="Lindquist E.A."/>
            <person name="Lipzen A."/>
            <person name="Lundell T."/>
            <person name="Morin E."/>
            <person name="Murat C."/>
            <person name="Riley R."/>
            <person name="Ohm R."/>
            <person name="Sun H."/>
            <person name="Tunlid A."/>
            <person name="Henrissat B."/>
            <person name="Grigoriev I.V."/>
            <person name="Hibbett D.S."/>
            <person name="Martin F."/>
        </authorList>
    </citation>
    <scope>NUCLEOTIDE SEQUENCE [LARGE SCALE GENOMIC DNA]</scope>
    <source>
        <strain evidence="2">Ve08.2h10</strain>
    </source>
</reference>
<sequence length="92" mass="10545">YHKWCNKNKSMSMLLEDVQERKLAAMANVKQGTLDKHVQEVTPTEQVVLHLDKLFREATVEWLISTNQPIQAIDHPSFKKMIDVASRATKGV</sequence>
<gene>
    <name evidence="1" type="ORF">PAXRUDRAFT_115435</name>
</gene>
<dbReference type="EMBL" id="KN826667">
    <property type="protein sequence ID" value="KIK78223.1"/>
    <property type="molecule type" value="Genomic_DNA"/>
</dbReference>
<dbReference type="AlphaFoldDB" id="A0A0D0CS54"/>
<name>A0A0D0CS54_9AGAM</name>
<dbReference type="Proteomes" id="UP000054538">
    <property type="component" value="Unassembled WGS sequence"/>
</dbReference>
<feature type="non-terminal residue" evidence="1">
    <location>
        <position position="92"/>
    </location>
</feature>
<dbReference type="OrthoDB" id="3256444at2759"/>
<evidence type="ECO:0000313" key="2">
    <source>
        <dbReference type="Proteomes" id="UP000054538"/>
    </source>
</evidence>
<accession>A0A0D0CS54</accession>
<proteinExistence type="predicted"/>